<accession>A0A1T4KV76</accession>
<evidence type="ECO:0000313" key="1">
    <source>
        <dbReference type="EMBL" id="SJZ46207.1"/>
    </source>
</evidence>
<protein>
    <submittedName>
        <fullName evidence="1">Uncharacterized protein</fullName>
    </submittedName>
</protein>
<dbReference type="GeneID" id="78316622"/>
<proteinExistence type="predicted"/>
<dbReference type="RefSeq" id="WP_078933237.1">
    <property type="nucleotide sequence ID" value="NZ_FUWG01000009.1"/>
</dbReference>
<dbReference type="Proteomes" id="UP000190423">
    <property type="component" value="Unassembled WGS sequence"/>
</dbReference>
<dbReference type="AlphaFoldDB" id="A0A1T4KV76"/>
<evidence type="ECO:0000313" key="2">
    <source>
        <dbReference type="Proteomes" id="UP000190423"/>
    </source>
</evidence>
<reference evidence="1 2" key="1">
    <citation type="submission" date="2017-02" db="EMBL/GenBank/DDBJ databases">
        <authorList>
            <person name="Peterson S.W."/>
        </authorList>
    </citation>
    <scope>NUCLEOTIDE SEQUENCE [LARGE SCALE GENOMIC DNA]</scope>
    <source>
        <strain evidence="1 2">ATCC BAA-908</strain>
    </source>
</reference>
<name>A0A1T4KV76_TREPO</name>
<gene>
    <name evidence="1" type="ORF">SAMN02745149_01325</name>
</gene>
<sequence>MKKFCKFIFMLIPAWICLAGCVTSPFGFILGFDDILLSANFPRRAEYQLPPGAKVAVIPFQDTFNDGTVVGEVADWMVDNFFAMLQGDISNFFGGERGSIVHRITKRVSQEIEEDPNLVLINKKNAAQADYLIGGGITSFDTYIDREKKDNRKYCTKGVFVSI</sequence>
<dbReference type="STRING" id="261392.SAMN02745149_01325"/>
<keyword evidence="2" id="KW-1185">Reference proteome</keyword>
<organism evidence="1 2">
    <name type="scientific">Treponema porcinum</name>
    <dbReference type="NCBI Taxonomy" id="261392"/>
    <lineage>
        <taxon>Bacteria</taxon>
        <taxon>Pseudomonadati</taxon>
        <taxon>Spirochaetota</taxon>
        <taxon>Spirochaetia</taxon>
        <taxon>Spirochaetales</taxon>
        <taxon>Treponemataceae</taxon>
        <taxon>Treponema</taxon>
    </lineage>
</organism>
<dbReference type="EMBL" id="FUWG01000009">
    <property type="protein sequence ID" value="SJZ46207.1"/>
    <property type="molecule type" value="Genomic_DNA"/>
</dbReference>